<dbReference type="Pfam" id="PF13863">
    <property type="entry name" value="DUF4200"/>
    <property type="match status" value="1"/>
</dbReference>
<feature type="non-terminal residue" evidence="4">
    <location>
        <position position="234"/>
    </location>
</feature>
<feature type="coiled-coil region" evidence="2">
    <location>
        <begin position="8"/>
        <end position="112"/>
    </location>
</feature>
<evidence type="ECO:0000313" key="5">
    <source>
        <dbReference type="Proteomes" id="UP000054308"/>
    </source>
</evidence>
<dbReference type="EMBL" id="KL218461">
    <property type="protein sequence ID" value="KFP05399.1"/>
    <property type="molecule type" value="Genomic_DNA"/>
</dbReference>
<sequence length="234" mass="28108">EGISPSRLVHLQDKKKEVQVVHKALEQKQEEFKERMKVVTQRWKELQAKEAELKTHMEDSKRLIKESEEMHMRALKKATEEREKRLQKERELLRAKRDLEALRTARQKLSTKVQKYSIFCKYLEDVVKNSEFEDIQEIVLRYKTLVRMRKDLLQSQQQHQEVSEQTKLLLDQYKAEKEVEMLQYQKELQDLQRLEQIQNDVCLWEGHLADIKNTTSKKAQELATIRTAIFSLFQ</sequence>
<feature type="coiled-coil region" evidence="2">
    <location>
        <begin position="145"/>
        <end position="194"/>
    </location>
</feature>
<evidence type="ECO:0000259" key="3">
    <source>
        <dbReference type="Pfam" id="PF13863"/>
    </source>
</evidence>
<evidence type="ECO:0000313" key="4">
    <source>
        <dbReference type="EMBL" id="KFP05399.1"/>
    </source>
</evidence>
<keyword evidence="1 2" id="KW-0175">Coiled coil</keyword>
<dbReference type="PANTHER" id="PTHR21683:SF8">
    <property type="entry name" value="COILED-COIL DOMAIN-CONTAINING PROTEIN 42"/>
    <property type="match status" value="1"/>
</dbReference>
<dbReference type="AlphaFoldDB" id="A0A091I9Z8"/>
<evidence type="ECO:0000256" key="1">
    <source>
        <dbReference type="ARBA" id="ARBA00023054"/>
    </source>
</evidence>
<keyword evidence="5" id="KW-1185">Reference proteome</keyword>
<protein>
    <submittedName>
        <fullName evidence="4">Coiled-coil domain-containing protein 42A</fullName>
    </submittedName>
</protein>
<dbReference type="Proteomes" id="UP000054308">
    <property type="component" value="Unassembled WGS sequence"/>
</dbReference>
<feature type="domain" description="DUF4200" evidence="3">
    <location>
        <begin position="12"/>
        <end position="128"/>
    </location>
</feature>
<dbReference type="PANTHER" id="PTHR21683">
    <property type="entry name" value="COILED-COIL DOMAIN-CONTAINING PROTEIN 42 LIKE-2-LIKE-RELATED"/>
    <property type="match status" value="1"/>
</dbReference>
<evidence type="ECO:0000256" key="2">
    <source>
        <dbReference type="SAM" id="Coils"/>
    </source>
</evidence>
<dbReference type="GO" id="GO:0005856">
    <property type="term" value="C:cytoskeleton"/>
    <property type="evidence" value="ECO:0007669"/>
    <property type="project" value="UniProtKB-ARBA"/>
</dbReference>
<feature type="non-terminal residue" evidence="4">
    <location>
        <position position="1"/>
    </location>
</feature>
<accession>A0A091I9Z8</accession>
<name>A0A091I9Z8_CALAN</name>
<dbReference type="InterPro" id="IPR025252">
    <property type="entry name" value="DUF4200"/>
</dbReference>
<dbReference type="STRING" id="9244.A0A091I9Z8"/>
<gene>
    <name evidence="4" type="ORF">N300_12781</name>
</gene>
<organism evidence="4 5">
    <name type="scientific">Calypte anna</name>
    <name type="common">Anna's hummingbird</name>
    <name type="synonym">Archilochus anna</name>
    <dbReference type="NCBI Taxonomy" id="9244"/>
    <lineage>
        <taxon>Eukaryota</taxon>
        <taxon>Metazoa</taxon>
        <taxon>Chordata</taxon>
        <taxon>Craniata</taxon>
        <taxon>Vertebrata</taxon>
        <taxon>Euteleostomi</taxon>
        <taxon>Archelosauria</taxon>
        <taxon>Archosauria</taxon>
        <taxon>Dinosauria</taxon>
        <taxon>Saurischia</taxon>
        <taxon>Theropoda</taxon>
        <taxon>Coelurosauria</taxon>
        <taxon>Aves</taxon>
        <taxon>Neognathae</taxon>
        <taxon>Neoaves</taxon>
        <taxon>Strisores</taxon>
        <taxon>Apodiformes</taxon>
        <taxon>Trochilidae</taxon>
        <taxon>Calypte</taxon>
    </lineage>
</organism>
<dbReference type="InterPro" id="IPR051147">
    <property type="entry name" value="CFAP_domain-containing"/>
</dbReference>
<proteinExistence type="predicted"/>
<dbReference type="GO" id="GO:0007286">
    <property type="term" value="P:spermatid development"/>
    <property type="evidence" value="ECO:0007669"/>
    <property type="project" value="TreeGrafter"/>
</dbReference>
<reference evidence="4 5" key="1">
    <citation type="submission" date="2014-04" db="EMBL/GenBank/DDBJ databases">
        <title>Genome evolution of avian class.</title>
        <authorList>
            <person name="Zhang G."/>
            <person name="Li C."/>
        </authorList>
    </citation>
    <scope>NUCLEOTIDE SEQUENCE [LARGE SCALE GENOMIC DNA]</scope>
    <source>
        <strain evidence="4">BGI_N300</strain>
    </source>
</reference>